<proteinExistence type="inferred from homology"/>
<evidence type="ECO:0000256" key="3">
    <source>
        <dbReference type="ARBA" id="ARBA00023274"/>
    </source>
</evidence>
<sequence>MVDVKRKKNESVSSLLRRFSRLVQRAGTIKLGKSARFFERKPSVLQEKNRAIMREHLRALRKRLDRTGRFNEDLFREEKKKLKRTINL</sequence>
<dbReference type="Proteomes" id="UP000230232">
    <property type="component" value="Unassembled WGS sequence"/>
</dbReference>
<dbReference type="GO" id="GO:0003735">
    <property type="term" value="F:structural constituent of ribosome"/>
    <property type="evidence" value="ECO:0007669"/>
    <property type="project" value="InterPro"/>
</dbReference>
<evidence type="ECO:0000313" key="6">
    <source>
        <dbReference type="Proteomes" id="UP000230232"/>
    </source>
</evidence>
<gene>
    <name evidence="5" type="primary">rpsU</name>
    <name evidence="5" type="ORF">COV31_03190</name>
</gene>
<dbReference type="AlphaFoldDB" id="A0A2H0R3T5"/>
<protein>
    <recommendedName>
        <fullName evidence="4">Small ribosomal subunit protein bS21</fullName>
    </recommendedName>
</protein>
<dbReference type="EMBL" id="PCXO01000012">
    <property type="protein sequence ID" value="PIR41120.1"/>
    <property type="molecule type" value="Genomic_DNA"/>
</dbReference>
<dbReference type="InterPro" id="IPR001911">
    <property type="entry name" value="Ribosomal_bS21"/>
</dbReference>
<comment type="similarity">
    <text evidence="1">Belongs to the bacterial ribosomal protein bS21 family.</text>
</comment>
<evidence type="ECO:0000256" key="2">
    <source>
        <dbReference type="ARBA" id="ARBA00022980"/>
    </source>
</evidence>
<dbReference type="NCBIfam" id="TIGR00030">
    <property type="entry name" value="S21p"/>
    <property type="match status" value="1"/>
</dbReference>
<reference evidence="5 6" key="1">
    <citation type="submission" date="2017-09" db="EMBL/GenBank/DDBJ databases">
        <title>Depth-based differentiation of microbial function through sediment-hosted aquifers and enrichment of novel symbionts in the deep terrestrial subsurface.</title>
        <authorList>
            <person name="Probst A.J."/>
            <person name="Ladd B."/>
            <person name="Jarett J.K."/>
            <person name="Geller-Mcgrath D.E."/>
            <person name="Sieber C.M."/>
            <person name="Emerson J.B."/>
            <person name="Anantharaman K."/>
            <person name="Thomas B.C."/>
            <person name="Malmstrom R."/>
            <person name="Stieglmeier M."/>
            <person name="Klingl A."/>
            <person name="Woyke T."/>
            <person name="Ryan C.M."/>
            <person name="Banfield J.F."/>
        </authorList>
    </citation>
    <scope>NUCLEOTIDE SEQUENCE [LARGE SCALE GENOMIC DNA]</scope>
    <source>
        <strain evidence="5">CG10_big_fil_rev_8_21_14_0_10_46_23</strain>
    </source>
</reference>
<dbReference type="GO" id="GO:1990904">
    <property type="term" value="C:ribonucleoprotein complex"/>
    <property type="evidence" value="ECO:0007669"/>
    <property type="project" value="UniProtKB-KW"/>
</dbReference>
<dbReference type="GO" id="GO:0005840">
    <property type="term" value="C:ribosome"/>
    <property type="evidence" value="ECO:0007669"/>
    <property type="project" value="UniProtKB-KW"/>
</dbReference>
<accession>A0A2H0R3T5</accession>
<name>A0A2H0R3T5_9BACT</name>
<comment type="caution">
    <text evidence="5">The sequence shown here is derived from an EMBL/GenBank/DDBJ whole genome shotgun (WGS) entry which is preliminary data.</text>
</comment>
<dbReference type="GO" id="GO:0006412">
    <property type="term" value="P:translation"/>
    <property type="evidence" value="ECO:0007669"/>
    <property type="project" value="InterPro"/>
</dbReference>
<keyword evidence="3" id="KW-0687">Ribonucleoprotein</keyword>
<evidence type="ECO:0000256" key="1">
    <source>
        <dbReference type="ARBA" id="ARBA00006640"/>
    </source>
</evidence>
<evidence type="ECO:0000313" key="5">
    <source>
        <dbReference type="EMBL" id="PIR41120.1"/>
    </source>
</evidence>
<dbReference type="Pfam" id="PF01165">
    <property type="entry name" value="Ribosomal_S21"/>
    <property type="match status" value="1"/>
</dbReference>
<keyword evidence="2 5" id="KW-0689">Ribosomal protein</keyword>
<organism evidence="5 6">
    <name type="scientific">Candidatus Yanofskybacteria bacterium CG10_big_fil_rev_8_21_14_0_10_46_23</name>
    <dbReference type="NCBI Taxonomy" id="1975098"/>
    <lineage>
        <taxon>Bacteria</taxon>
        <taxon>Candidatus Yanofskyibacteriota</taxon>
    </lineage>
</organism>
<evidence type="ECO:0000256" key="4">
    <source>
        <dbReference type="ARBA" id="ARBA00035135"/>
    </source>
</evidence>